<dbReference type="SUPFAM" id="SSF56935">
    <property type="entry name" value="Porins"/>
    <property type="match status" value="1"/>
</dbReference>
<organism evidence="15 16">
    <name type="scientific">Xylanibacter brevis</name>
    <dbReference type="NCBI Taxonomy" id="83231"/>
    <lineage>
        <taxon>Bacteria</taxon>
        <taxon>Pseudomonadati</taxon>
        <taxon>Bacteroidota</taxon>
        <taxon>Bacteroidia</taxon>
        <taxon>Bacteroidales</taxon>
        <taxon>Prevotellaceae</taxon>
        <taxon>Xylanibacter</taxon>
    </lineage>
</organism>
<evidence type="ECO:0000256" key="6">
    <source>
        <dbReference type="ARBA" id="ARBA00023077"/>
    </source>
</evidence>
<comment type="subcellular location">
    <subcellularLocation>
        <location evidence="1 10">Cell outer membrane</location>
        <topology evidence="1 10">Multi-pass membrane protein</topology>
    </subcellularLocation>
</comment>
<dbReference type="EMBL" id="JADYTN010000014">
    <property type="protein sequence ID" value="MCF2563952.1"/>
    <property type="molecule type" value="Genomic_DNA"/>
</dbReference>
<dbReference type="Gene3D" id="2.170.130.10">
    <property type="entry name" value="TonB-dependent receptor, plug domain"/>
    <property type="match status" value="1"/>
</dbReference>
<dbReference type="PANTHER" id="PTHR30069:SF29">
    <property type="entry name" value="HEMOGLOBIN AND HEMOGLOBIN-HAPTOGLOBIN-BINDING PROTEIN 1-RELATED"/>
    <property type="match status" value="1"/>
</dbReference>
<feature type="chain" id="PRO_5045955452" evidence="12">
    <location>
        <begin position="20"/>
        <end position="672"/>
    </location>
</feature>
<evidence type="ECO:0000313" key="16">
    <source>
        <dbReference type="Proteomes" id="UP001200470"/>
    </source>
</evidence>
<comment type="similarity">
    <text evidence="10 11">Belongs to the TonB-dependent receptor family.</text>
</comment>
<feature type="signal peptide" evidence="12">
    <location>
        <begin position="1"/>
        <end position="19"/>
    </location>
</feature>
<keyword evidence="16" id="KW-1185">Reference proteome</keyword>
<evidence type="ECO:0000256" key="2">
    <source>
        <dbReference type="ARBA" id="ARBA00022448"/>
    </source>
</evidence>
<dbReference type="PANTHER" id="PTHR30069">
    <property type="entry name" value="TONB-DEPENDENT OUTER MEMBRANE RECEPTOR"/>
    <property type="match status" value="1"/>
</dbReference>
<feature type="domain" description="TonB-dependent receptor-like beta-barrel" evidence="13">
    <location>
        <begin position="235"/>
        <end position="646"/>
    </location>
</feature>
<keyword evidence="6 11" id="KW-0798">TonB box</keyword>
<evidence type="ECO:0000256" key="3">
    <source>
        <dbReference type="ARBA" id="ARBA00022452"/>
    </source>
</evidence>
<evidence type="ECO:0000259" key="13">
    <source>
        <dbReference type="Pfam" id="PF00593"/>
    </source>
</evidence>
<evidence type="ECO:0000256" key="4">
    <source>
        <dbReference type="ARBA" id="ARBA00022692"/>
    </source>
</evidence>
<evidence type="ECO:0000256" key="7">
    <source>
        <dbReference type="ARBA" id="ARBA00023136"/>
    </source>
</evidence>
<evidence type="ECO:0000313" key="15">
    <source>
        <dbReference type="EMBL" id="MCF2563952.1"/>
    </source>
</evidence>
<evidence type="ECO:0000256" key="10">
    <source>
        <dbReference type="PROSITE-ProRule" id="PRU01360"/>
    </source>
</evidence>
<evidence type="ECO:0000256" key="1">
    <source>
        <dbReference type="ARBA" id="ARBA00004571"/>
    </source>
</evidence>
<accession>A0ABS9CGU4</accession>
<keyword evidence="9 10" id="KW-0998">Cell outer membrane</keyword>
<dbReference type="InterPro" id="IPR037066">
    <property type="entry name" value="Plug_dom_sf"/>
</dbReference>
<evidence type="ECO:0000256" key="5">
    <source>
        <dbReference type="ARBA" id="ARBA00022729"/>
    </source>
</evidence>
<dbReference type="InterPro" id="IPR039426">
    <property type="entry name" value="TonB-dep_rcpt-like"/>
</dbReference>
<evidence type="ECO:0000256" key="9">
    <source>
        <dbReference type="ARBA" id="ARBA00023237"/>
    </source>
</evidence>
<keyword evidence="4 10" id="KW-0812">Transmembrane</keyword>
<reference evidence="15 16" key="1">
    <citation type="submission" date="2020-12" db="EMBL/GenBank/DDBJ databases">
        <title>Whole genome sequences of gut porcine anaerobes.</title>
        <authorList>
            <person name="Kubasova T."/>
            <person name="Jahodarova E."/>
            <person name="Rychlik I."/>
        </authorList>
    </citation>
    <scope>NUCLEOTIDE SEQUENCE [LARGE SCALE GENOMIC DNA]</scope>
    <source>
        <strain evidence="15 16">An925</strain>
    </source>
</reference>
<dbReference type="PROSITE" id="PS52016">
    <property type="entry name" value="TONB_DEPENDENT_REC_3"/>
    <property type="match status" value="1"/>
</dbReference>
<dbReference type="Proteomes" id="UP001200470">
    <property type="component" value="Unassembled WGS sequence"/>
</dbReference>
<keyword evidence="2 10" id="KW-0813">Transport</keyword>
<dbReference type="Gene3D" id="2.40.170.20">
    <property type="entry name" value="TonB-dependent receptor, beta-barrel domain"/>
    <property type="match status" value="1"/>
</dbReference>
<evidence type="ECO:0000256" key="12">
    <source>
        <dbReference type="SAM" id="SignalP"/>
    </source>
</evidence>
<evidence type="ECO:0000259" key="14">
    <source>
        <dbReference type="Pfam" id="PF07715"/>
    </source>
</evidence>
<keyword evidence="8 15" id="KW-0675">Receptor</keyword>
<evidence type="ECO:0000256" key="11">
    <source>
        <dbReference type="RuleBase" id="RU003357"/>
    </source>
</evidence>
<sequence>MKKFNLSIIAMLVSVSAMAQTDTITSRVHQLKEVTVTKSQRKRMLTSTAPLQMMDRKDMLTMGVTDMADALHRMSGVTLRDYGGAGGMKTVAVRGFGAKHTGVSYDGVMLSDCQSGEIDLSRYSLDNVAKLTLVIGDNDDIFIPARQAASSAVLNIQTLPLPSDERKPHLTSQLKMGSFGYVSPYLRYEQSFSKAFAVSAVAEYIYAENDYPYEIRNVKTVTKDRRTNSLMSSGHGELNFSWQPHATNRLTGKIYYYDNSRQLPGIVHYYTNVSGETLHDRNFFVQAGYQKRWGDTWALKTIAKVNWYESIYRDKLMPGAVNDASYWQREYYASAALLFVPTKHWAMDYSADYSFNNLNGSSWRAIIGHPFRHSILQSVTVKYQTGRLVMTGKLLHSLFINRQKNVEQTDRTDVQINSARNMRRLSPSLSLSYKLLEDEELFLRASYKNIFRSPTFNESYYYHYGSTELNPELTDQWNIGVTYSPHLSRYTTATLMFDSYINKVKDMIVAVPYNMFVWTCINVGNVRSIGIDATMQVEHQFNKAHGLMLSGSYSLQKVQNRTNPESPNYNKQIAYMPQHTASGSVAYENPWINLILHATGMSSRWPNNEHYPSTMIEGYVDFGLTAYKQIHFGNHHVEIRGDIKNLFNKQYCIVAHYPMPGRSWMISINYKL</sequence>
<keyword evidence="7 10" id="KW-0472">Membrane</keyword>
<keyword evidence="5 12" id="KW-0732">Signal</keyword>
<proteinExistence type="inferred from homology"/>
<dbReference type="Pfam" id="PF00593">
    <property type="entry name" value="TonB_dep_Rec_b-barrel"/>
    <property type="match status" value="1"/>
</dbReference>
<comment type="caution">
    <text evidence="15">The sequence shown here is derived from an EMBL/GenBank/DDBJ whole genome shotgun (WGS) entry which is preliminary data.</text>
</comment>
<dbReference type="InterPro" id="IPR000531">
    <property type="entry name" value="Beta-barrel_TonB"/>
</dbReference>
<keyword evidence="3 10" id="KW-1134">Transmembrane beta strand</keyword>
<name>A0ABS9CGU4_9BACT</name>
<gene>
    <name evidence="15" type="ORF">I6E12_07480</name>
</gene>
<protein>
    <submittedName>
        <fullName evidence="15">TonB-dependent receptor</fullName>
    </submittedName>
</protein>
<feature type="domain" description="TonB-dependent receptor plug" evidence="14">
    <location>
        <begin position="46"/>
        <end position="135"/>
    </location>
</feature>
<dbReference type="InterPro" id="IPR012910">
    <property type="entry name" value="Plug_dom"/>
</dbReference>
<dbReference type="Pfam" id="PF07715">
    <property type="entry name" value="Plug"/>
    <property type="match status" value="1"/>
</dbReference>
<dbReference type="InterPro" id="IPR036942">
    <property type="entry name" value="Beta-barrel_TonB_sf"/>
</dbReference>
<evidence type="ECO:0000256" key="8">
    <source>
        <dbReference type="ARBA" id="ARBA00023170"/>
    </source>
</evidence>